<feature type="domain" description="DH" evidence="3">
    <location>
        <begin position="362"/>
        <end position="558"/>
    </location>
</feature>
<dbReference type="PANTHER" id="PTHR46848:SF1">
    <property type="entry name" value="REGULATOR OF G-PROTEIN SIGNALING 3"/>
    <property type="match status" value="1"/>
</dbReference>
<evidence type="ECO:0000313" key="5">
    <source>
        <dbReference type="EMBL" id="WAR30627.1"/>
    </source>
</evidence>
<dbReference type="InterPro" id="IPR035899">
    <property type="entry name" value="DBL_dom_sf"/>
</dbReference>
<dbReference type="PROSITE" id="PS50010">
    <property type="entry name" value="DH_2"/>
    <property type="match status" value="1"/>
</dbReference>
<dbReference type="Gene3D" id="2.60.40.150">
    <property type="entry name" value="C2 domain"/>
    <property type="match status" value="1"/>
</dbReference>
<feature type="domain" description="C2" evidence="2">
    <location>
        <begin position="22"/>
        <end position="141"/>
    </location>
</feature>
<dbReference type="Gene3D" id="2.30.42.10">
    <property type="match status" value="1"/>
</dbReference>
<dbReference type="Pfam" id="PF00621">
    <property type="entry name" value="RhoGEF"/>
    <property type="match status" value="1"/>
</dbReference>
<feature type="region of interest" description="Disordered" evidence="1">
    <location>
        <begin position="571"/>
        <end position="606"/>
    </location>
</feature>
<gene>
    <name evidence="5" type="ORF">MAR_033169</name>
</gene>
<reference evidence="5" key="1">
    <citation type="submission" date="2022-11" db="EMBL/GenBank/DDBJ databases">
        <title>Centuries of genome instability and evolution in soft-shell clam transmissible cancer (bioRxiv).</title>
        <authorList>
            <person name="Hart S.F.M."/>
            <person name="Yonemitsu M.A."/>
            <person name="Giersch R.M."/>
            <person name="Beal B.F."/>
            <person name="Arriagada G."/>
            <person name="Davis B.W."/>
            <person name="Ostrander E.A."/>
            <person name="Goff S.P."/>
            <person name="Metzger M.J."/>
        </authorList>
    </citation>
    <scope>NUCLEOTIDE SEQUENCE</scope>
    <source>
        <strain evidence="5">MELC-2E11</strain>
        <tissue evidence="5">Siphon/mantle</tissue>
    </source>
</reference>
<dbReference type="EMBL" id="CP111028">
    <property type="protein sequence ID" value="WAR30627.1"/>
    <property type="molecule type" value="Genomic_DNA"/>
</dbReference>
<keyword evidence="6" id="KW-1185">Reference proteome</keyword>
<dbReference type="SMART" id="SM00233">
    <property type="entry name" value="PH"/>
    <property type="match status" value="1"/>
</dbReference>
<organism evidence="5 6">
    <name type="scientific">Mya arenaria</name>
    <name type="common">Soft-shell clam</name>
    <dbReference type="NCBI Taxonomy" id="6604"/>
    <lineage>
        <taxon>Eukaryota</taxon>
        <taxon>Metazoa</taxon>
        <taxon>Spiralia</taxon>
        <taxon>Lophotrochozoa</taxon>
        <taxon>Mollusca</taxon>
        <taxon>Bivalvia</taxon>
        <taxon>Autobranchia</taxon>
        <taxon>Heteroconchia</taxon>
        <taxon>Euheterodonta</taxon>
        <taxon>Imparidentia</taxon>
        <taxon>Neoheterodontei</taxon>
        <taxon>Myida</taxon>
        <taxon>Myoidea</taxon>
        <taxon>Myidae</taxon>
        <taxon>Mya</taxon>
    </lineage>
</organism>
<dbReference type="SUPFAM" id="SSF50729">
    <property type="entry name" value="PH domain-like"/>
    <property type="match status" value="1"/>
</dbReference>
<dbReference type="Pfam" id="PF00595">
    <property type="entry name" value="PDZ"/>
    <property type="match status" value="1"/>
</dbReference>
<evidence type="ECO:0000259" key="2">
    <source>
        <dbReference type="PROSITE" id="PS50004"/>
    </source>
</evidence>
<dbReference type="SUPFAM" id="SSF48065">
    <property type="entry name" value="DBL homology domain (DH-domain)"/>
    <property type="match status" value="1"/>
</dbReference>
<accession>A0ABY7GBA7</accession>
<sequence>MIVKDNHSDSGDSSTSSISMLRQGQLKVSVYMNFGLLTVHVVQARQLSTKWKPTCDSFVKLSLIPDDGKKPRCKTEILKDSNNPLYDEKFSLEVTEEDQNKRLMLSVWHRDTHASVNEFLGCMSFGVRHLRQPHREVSGWYYLLTEDVGRRKHLAVAAHRLRPNLKLRSSSNVPAVNKDVWGMDTLSLTLHRGKHGFGFTVVDGCPARVGRVDWASPALNAGLQPGDIIIRLNKQNVSRSTATSVARLIKLCSNAMVLEVQRQKPITYEHVETVPDADDGLETCDGLPYSMDDVNCVDNHTGHYDDHTVPQMFTINGDEDKENTLNQTMYTTMGPEFASLATSTPLPLLARGHRTVQTSESSKQEAIHRLLTIELDFIDVMHAGMQRYSRPLRHCILSHSQHATLFQNIEKLTTISEYHVKQMHDNAPQSFTMSSEDDTDTSGSSDGFMRSIGLIYQSKVHMLCQAYDLYAKGISAGNQLLSDLRRNDDFVRFVREPSLESNQPSISSFIYRPVQHVRELYKVIKDLFANTAPNSPDYNSLKQITEGLQECTTNITNYSCERVESVSSLASRDSRGQSFTGSMRSRSSTTTCSSGSSRGPTFSAPRPVNTEVMKIQDRLVFSSNVPVFQLCADERHLLFSSDMFWWEGRQWHKILVFLFTDLLLLTAQEPDGFLRVLREPTPLRDIAAMDAQRSHSTEFVLYTSPNQPGATLSGKSRLGFRAPSTEQKCAWKSLIEQRVFAVRGSMEYYSSSSDVSSSSASAIVI</sequence>
<dbReference type="PROSITE" id="PS50106">
    <property type="entry name" value="PDZ"/>
    <property type="match status" value="1"/>
</dbReference>
<evidence type="ECO:0000259" key="4">
    <source>
        <dbReference type="PROSITE" id="PS50106"/>
    </source>
</evidence>
<dbReference type="SMART" id="SM00325">
    <property type="entry name" value="RhoGEF"/>
    <property type="match status" value="1"/>
</dbReference>
<dbReference type="PROSITE" id="PS50004">
    <property type="entry name" value="C2"/>
    <property type="match status" value="1"/>
</dbReference>
<protein>
    <submittedName>
        <fullName evidence="5">RGS3-like protein</fullName>
    </submittedName>
</protein>
<dbReference type="Proteomes" id="UP001164746">
    <property type="component" value="Chromosome 17"/>
</dbReference>
<feature type="domain" description="PDZ" evidence="4">
    <location>
        <begin position="187"/>
        <end position="264"/>
    </location>
</feature>
<dbReference type="Gene3D" id="1.20.900.10">
    <property type="entry name" value="Dbl homology (DH) domain"/>
    <property type="match status" value="1"/>
</dbReference>
<dbReference type="Pfam" id="PF00168">
    <property type="entry name" value="C2"/>
    <property type="match status" value="1"/>
</dbReference>
<dbReference type="InterPro" id="IPR035892">
    <property type="entry name" value="C2_domain_sf"/>
</dbReference>
<dbReference type="InterPro" id="IPR001478">
    <property type="entry name" value="PDZ"/>
</dbReference>
<dbReference type="InterPro" id="IPR011993">
    <property type="entry name" value="PH-like_dom_sf"/>
</dbReference>
<dbReference type="SMART" id="SM00228">
    <property type="entry name" value="PDZ"/>
    <property type="match status" value="1"/>
</dbReference>
<proteinExistence type="predicted"/>
<name>A0ABY7GBA7_MYAAR</name>
<dbReference type="InterPro" id="IPR000008">
    <property type="entry name" value="C2_dom"/>
</dbReference>
<dbReference type="InterPro" id="IPR036034">
    <property type="entry name" value="PDZ_sf"/>
</dbReference>
<dbReference type="SUPFAM" id="SSF50156">
    <property type="entry name" value="PDZ domain-like"/>
    <property type="match status" value="1"/>
</dbReference>
<dbReference type="SUPFAM" id="SSF49562">
    <property type="entry name" value="C2 domain (Calcium/lipid-binding domain, CaLB)"/>
    <property type="match status" value="1"/>
</dbReference>
<dbReference type="InterPro" id="IPR001849">
    <property type="entry name" value="PH_domain"/>
</dbReference>
<evidence type="ECO:0000256" key="1">
    <source>
        <dbReference type="SAM" id="MobiDB-lite"/>
    </source>
</evidence>
<feature type="compositionally biased region" description="Low complexity" evidence="1">
    <location>
        <begin position="578"/>
        <end position="601"/>
    </location>
</feature>
<dbReference type="SMART" id="SM00239">
    <property type="entry name" value="C2"/>
    <property type="match status" value="1"/>
</dbReference>
<dbReference type="Gene3D" id="2.30.29.30">
    <property type="entry name" value="Pleckstrin-homology domain (PH domain)/Phosphotyrosine-binding domain (PTB)"/>
    <property type="match status" value="1"/>
</dbReference>
<evidence type="ECO:0000313" key="6">
    <source>
        <dbReference type="Proteomes" id="UP001164746"/>
    </source>
</evidence>
<evidence type="ECO:0000259" key="3">
    <source>
        <dbReference type="PROSITE" id="PS50010"/>
    </source>
</evidence>
<dbReference type="InterPro" id="IPR000219">
    <property type="entry name" value="DH_dom"/>
</dbReference>
<dbReference type="PANTHER" id="PTHR46848">
    <property type="entry name" value="REGULATOR OF G-PROTEIN SIGNALING 3"/>
    <property type="match status" value="1"/>
</dbReference>